<comment type="subunit">
    <text evidence="11">Homodimer.</text>
</comment>
<keyword evidence="11" id="KW-0460">Magnesium</keyword>
<comment type="subcellular location">
    <subcellularLocation>
        <location evidence="11">Cytoplasm</location>
    </subcellularLocation>
</comment>
<keyword evidence="7 11" id="KW-0963">Cytoplasm</keyword>
<comment type="catalytic activity">
    <reaction evidence="1 11">
        <text>1-(5-phospho-beta-D-ribosyl)-5'-AMP + H2O = 1-(5-phospho-beta-D-ribosyl)-5-[(5-phospho-beta-D-ribosylamino)methylideneamino]imidazole-4-carboxamide</text>
        <dbReference type="Rhea" id="RHEA:20049"/>
        <dbReference type="ChEBI" id="CHEBI:15377"/>
        <dbReference type="ChEBI" id="CHEBI:58435"/>
        <dbReference type="ChEBI" id="CHEBI:59457"/>
        <dbReference type="EC" id="3.5.4.19"/>
    </reaction>
</comment>
<evidence type="ECO:0000256" key="7">
    <source>
        <dbReference type="ARBA" id="ARBA00022490"/>
    </source>
</evidence>
<evidence type="ECO:0000256" key="3">
    <source>
        <dbReference type="ARBA" id="ARBA00005169"/>
    </source>
</evidence>
<dbReference type="HAMAP" id="MF_01021">
    <property type="entry name" value="HisI"/>
    <property type="match status" value="1"/>
</dbReference>
<comment type="pathway">
    <text evidence="3 11">Amino-acid biosynthesis; L-histidine biosynthesis; L-histidine from 5-phospho-alpha-D-ribose 1-diphosphate: step 3/9.</text>
</comment>
<dbReference type="PANTHER" id="PTHR42945">
    <property type="entry name" value="HISTIDINE BIOSYNTHESIS BIFUNCTIONAL PROTEIN"/>
    <property type="match status" value="1"/>
</dbReference>
<comment type="similarity">
    <text evidence="11">Belongs to the PRA-CH family.</text>
</comment>
<dbReference type="GO" id="GO:0004636">
    <property type="term" value="F:phosphoribosyl-ATP diphosphatase activity"/>
    <property type="evidence" value="ECO:0007669"/>
    <property type="project" value="UniProtKB-EC"/>
</dbReference>
<dbReference type="eggNOG" id="COG0139">
    <property type="taxonomic scope" value="Bacteria"/>
</dbReference>
<comment type="similarity">
    <text evidence="6">In the N-terminal section; belongs to the PRA-CH family.</text>
</comment>
<evidence type="ECO:0000259" key="12">
    <source>
        <dbReference type="Pfam" id="PF01502"/>
    </source>
</evidence>
<dbReference type="STRING" id="1335757.SPICUR_00335"/>
<dbReference type="PATRIC" id="fig|1335757.3.peg.67"/>
<comment type="cofactor">
    <cofactor evidence="11">
        <name>Mg(2+)</name>
        <dbReference type="ChEBI" id="CHEBI:18420"/>
    </cofactor>
    <text evidence="11">Binds 1 Mg(2+) ion per subunit.</text>
</comment>
<reference evidence="13 14" key="1">
    <citation type="journal article" date="2013" name="BMC Genomics">
        <title>Genomes of "Spiribacter", a streamlined, successful halophilic bacterium.</title>
        <authorList>
            <person name="Lopez-Perez M."/>
            <person name="Ghai R."/>
            <person name="Leon M.J."/>
            <person name="Rodriguez-Olmos A."/>
            <person name="Copa-Patino J.L."/>
            <person name="Soliveri J."/>
            <person name="Sanchez-Porro C."/>
            <person name="Ventosa A."/>
            <person name="Rodriguez-Valera F."/>
        </authorList>
    </citation>
    <scope>NUCLEOTIDE SEQUENCE [LARGE SCALE GENOMIC DNA]</scope>
    <source>
        <strain evidence="13 14">UAH-SP71</strain>
    </source>
</reference>
<dbReference type="InterPro" id="IPR026660">
    <property type="entry name" value="PRA-CH"/>
</dbReference>
<comment type="similarity">
    <text evidence="5">In the C-terminal section; belongs to the PRA-PH family.</text>
</comment>
<dbReference type="SUPFAM" id="SSF141734">
    <property type="entry name" value="HisI-like"/>
    <property type="match status" value="1"/>
</dbReference>
<evidence type="ECO:0000256" key="4">
    <source>
        <dbReference type="ARBA" id="ARBA00005204"/>
    </source>
</evidence>
<feature type="binding site" evidence="11">
    <location>
        <position position="101"/>
    </location>
    <ligand>
        <name>Zn(2+)</name>
        <dbReference type="ChEBI" id="CHEBI:29105"/>
        <note>ligand shared between dimeric partners</note>
    </ligand>
</feature>
<dbReference type="GO" id="GO:0005737">
    <property type="term" value="C:cytoplasm"/>
    <property type="evidence" value="ECO:0007669"/>
    <property type="project" value="UniProtKB-SubCell"/>
</dbReference>
<dbReference type="GO" id="GO:0000105">
    <property type="term" value="P:L-histidine biosynthetic process"/>
    <property type="evidence" value="ECO:0007669"/>
    <property type="project" value="UniProtKB-UniRule"/>
</dbReference>
<keyword evidence="11" id="KW-0479">Metal-binding</keyword>
<feature type="domain" description="Phosphoribosyl-AMP cyclohydrolase" evidence="12">
    <location>
        <begin position="29"/>
        <end position="103"/>
    </location>
</feature>
<comment type="cofactor">
    <cofactor evidence="11">
        <name>Zn(2+)</name>
        <dbReference type="ChEBI" id="CHEBI:29105"/>
    </cofactor>
    <text evidence="11">Binds 1 zinc ion per subunit.</text>
</comment>
<evidence type="ECO:0000313" key="14">
    <source>
        <dbReference type="Proteomes" id="UP000017640"/>
    </source>
</evidence>
<protein>
    <recommendedName>
        <fullName evidence="11">Phosphoribosyl-AMP cyclohydrolase</fullName>
        <shortName evidence="11">PRA-CH</shortName>
        <ecNumber evidence="11">3.5.4.19</ecNumber>
    </recommendedName>
</protein>
<dbReference type="RefSeq" id="WP_023364869.1">
    <property type="nucleotide sequence ID" value="NC_022664.1"/>
</dbReference>
<feature type="binding site" evidence="11">
    <location>
        <position position="76"/>
    </location>
    <ligand>
        <name>Mg(2+)</name>
        <dbReference type="ChEBI" id="CHEBI:18420"/>
    </ligand>
</feature>
<evidence type="ECO:0000313" key="13">
    <source>
        <dbReference type="EMBL" id="AGY91096.1"/>
    </source>
</evidence>
<dbReference type="InterPro" id="IPR002496">
    <property type="entry name" value="PRib_AMP_CycHydrolase_dom"/>
</dbReference>
<dbReference type="Proteomes" id="UP000017640">
    <property type="component" value="Chromosome"/>
</dbReference>
<sequence length="131" mass="14606">MGWLDEISWNADGLIPVIAQDATDGRVLMMAWMSRGTLETTQSTGEAVYWSRSRQRPWHKGESSGNVQRVRDIVLDCDGDTLVLLVEQVGGVACHTGRRSCFYRTLADSGWQVTDTVQRDPAEMYGGTTHE</sequence>
<dbReference type="OrthoDB" id="9795769at2"/>
<organism evidence="13 14">
    <name type="scientific">Spiribacter curvatus</name>
    <dbReference type="NCBI Taxonomy" id="1335757"/>
    <lineage>
        <taxon>Bacteria</taxon>
        <taxon>Pseudomonadati</taxon>
        <taxon>Pseudomonadota</taxon>
        <taxon>Gammaproteobacteria</taxon>
        <taxon>Chromatiales</taxon>
        <taxon>Ectothiorhodospiraceae</taxon>
        <taxon>Spiribacter</taxon>
    </lineage>
</organism>
<keyword evidence="10 11" id="KW-0368">Histidine biosynthesis</keyword>
<keyword evidence="11" id="KW-0862">Zinc</keyword>
<dbReference type="AlphaFoldDB" id="U5T1I5"/>
<evidence type="ECO:0000256" key="6">
    <source>
        <dbReference type="ARBA" id="ARBA00008299"/>
    </source>
</evidence>
<dbReference type="NCBIfam" id="NF000768">
    <property type="entry name" value="PRK00051.1"/>
    <property type="match status" value="1"/>
</dbReference>
<dbReference type="Pfam" id="PF01502">
    <property type="entry name" value="PRA-CH"/>
    <property type="match status" value="1"/>
</dbReference>
<feature type="binding site" evidence="11">
    <location>
        <position position="80"/>
    </location>
    <ligand>
        <name>Mg(2+)</name>
        <dbReference type="ChEBI" id="CHEBI:18420"/>
    </ligand>
</feature>
<dbReference type="GO" id="GO:0000287">
    <property type="term" value="F:magnesium ion binding"/>
    <property type="evidence" value="ECO:0007669"/>
    <property type="project" value="UniProtKB-UniRule"/>
</dbReference>
<keyword evidence="14" id="KW-1185">Reference proteome</keyword>
<dbReference type="PANTHER" id="PTHR42945:SF1">
    <property type="entry name" value="HISTIDINE BIOSYNTHESIS BIFUNCTIONAL PROTEIN HIS7"/>
    <property type="match status" value="1"/>
</dbReference>
<feature type="binding site" evidence="11">
    <location>
        <position position="94"/>
    </location>
    <ligand>
        <name>Zn(2+)</name>
        <dbReference type="ChEBI" id="CHEBI:29105"/>
        <note>ligand shared between dimeric partners</note>
    </ligand>
</feature>
<evidence type="ECO:0000256" key="2">
    <source>
        <dbReference type="ARBA" id="ARBA00001460"/>
    </source>
</evidence>
<dbReference type="EMBL" id="CP005990">
    <property type="protein sequence ID" value="AGY91096.1"/>
    <property type="molecule type" value="Genomic_DNA"/>
</dbReference>
<dbReference type="Gene3D" id="3.10.20.810">
    <property type="entry name" value="Phosphoribosyl-AMP cyclohydrolase"/>
    <property type="match status" value="1"/>
</dbReference>
<dbReference type="GO" id="GO:0004635">
    <property type="term" value="F:phosphoribosyl-AMP cyclohydrolase activity"/>
    <property type="evidence" value="ECO:0007669"/>
    <property type="project" value="UniProtKB-UniRule"/>
</dbReference>
<dbReference type="InterPro" id="IPR038019">
    <property type="entry name" value="PRib_AMP_CycHydrolase_sf"/>
</dbReference>
<dbReference type="EC" id="3.5.4.19" evidence="11"/>
<evidence type="ECO:0000256" key="11">
    <source>
        <dbReference type="HAMAP-Rule" id="MF_01021"/>
    </source>
</evidence>
<feature type="binding site" evidence="11">
    <location>
        <position position="77"/>
    </location>
    <ligand>
        <name>Zn(2+)</name>
        <dbReference type="ChEBI" id="CHEBI:29105"/>
        <note>ligand shared between dimeric partners</note>
    </ligand>
</feature>
<dbReference type="KEGG" id="spiu:SPICUR_00335"/>
<evidence type="ECO:0000256" key="10">
    <source>
        <dbReference type="ARBA" id="ARBA00023102"/>
    </source>
</evidence>
<dbReference type="FunFam" id="3.10.20.810:FF:000001">
    <property type="entry name" value="Histidine biosynthesis bifunctional protein HisIE"/>
    <property type="match status" value="1"/>
</dbReference>
<comment type="function">
    <text evidence="11">Catalyzes the hydrolysis of the adenine ring of phosphoribosyl-AMP.</text>
</comment>
<evidence type="ECO:0000256" key="5">
    <source>
        <dbReference type="ARBA" id="ARBA00007731"/>
    </source>
</evidence>
<dbReference type="HOGENOM" id="CLU_048577_5_0_6"/>
<evidence type="ECO:0000256" key="1">
    <source>
        <dbReference type="ARBA" id="ARBA00000024"/>
    </source>
</evidence>
<accession>U5T1I5</accession>
<gene>
    <name evidence="11" type="primary">hisI</name>
    <name evidence="13" type="ORF">SPICUR_00335</name>
</gene>
<comment type="catalytic activity">
    <reaction evidence="2">
        <text>1-(5-phospho-beta-D-ribosyl)-ATP + H2O = 1-(5-phospho-beta-D-ribosyl)-5'-AMP + diphosphate + H(+)</text>
        <dbReference type="Rhea" id="RHEA:22828"/>
        <dbReference type="ChEBI" id="CHEBI:15377"/>
        <dbReference type="ChEBI" id="CHEBI:15378"/>
        <dbReference type="ChEBI" id="CHEBI:33019"/>
        <dbReference type="ChEBI" id="CHEBI:59457"/>
        <dbReference type="ChEBI" id="CHEBI:73183"/>
        <dbReference type="EC" id="3.6.1.31"/>
    </reaction>
</comment>
<comment type="pathway">
    <text evidence="4">Amino-acid biosynthesis; L-histidine biosynthesis; L-histidine from 5-phospho-alpha-D-ribose 1-diphosphate: step 2/9.</text>
</comment>
<evidence type="ECO:0000256" key="8">
    <source>
        <dbReference type="ARBA" id="ARBA00022605"/>
    </source>
</evidence>
<feature type="binding site" evidence="11">
    <location>
        <position position="78"/>
    </location>
    <ligand>
        <name>Mg(2+)</name>
        <dbReference type="ChEBI" id="CHEBI:18420"/>
    </ligand>
</feature>
<dbReference type="GO" id="GO:0008270">
    <property type="term" value="F:zinc ion binding"/>
    <property type="evidence" value="ECO:0007669"/>
    <property type="project" value="UniProtKB-UniRule"/>
</dbReference>
<name>U5T1I5_9GAMM</name>
<proteinExistence type="inferred from homology"/>
<keyword evidence="9 11" id="KW-0378">Hydrolase</keyword>
<keyword evidence="8 11" id="KW-0028">Amino-acid biosynthesis</keyword>
<evidence type="ECO:0000256" key="9">
    <source>
        <dbReference type="ARBA" id="ARBA00022801"/>
    </source>
</evidence>
<dbReference type="UniPathway" id="UPA00031">
    <property type="reaction ID" value="UER00008"/>
</dbReference>